<dbReference type="EC" id="3.5.1.46" evidence="2"/>
<dbReference type="Pfam" id="PF00144">
    <property type="entry name" value="Beta-lactamase"/>
    <property type="match status" value="1"/>
</dbReference>
<reference evidence="2 3" key="1">
    <citation type="journal article" date="2016" name="Front. Microbiol.">
        <title>Comparative Genomic Analysis Reveals a Diverse Repertoire of Genes Involved in Prokaryote-Eukaryote Interactions within the Pseudovibrio Genus.</title>
        <authorList>
            <person name="Romano S."/>
            <person name="Fernandez-Guerra A."/>
            <person name="Reen F.J."/>
            <person name="Glockner F.O."/>
            <person name="Crowley S.P."/>
            <person name="O'Sullivan O."/>
            <person name="Cotter P.D."/>
            <person name="Adams C."/>
            <person name="Dobson A.D."/>
            <person name="O'Gara F."/>
        </authorList>
    </citation>
    <scope>NUCLEOTIDE SEQUENCE [LARGE SCALE GENOMIC DNA]</scope>
    <source>
        <strain evidence="2 3">Ad2</strain>
    </source>
</reference>
<proteinExistence type="predicted"/>
<dbReference type="InterPro" id="IPR012338">
    <property type="entry name" value="Beta-lactam/transpept-like"/>
</dbReference>
<dbReference type="InterPro" id="IPR001466">
    <property type="entry name" value="Beta-lactam-related"/>
</dbReference>
<dbReference type="PANTHER" id="PTHR43283:SF14">
    <property type="entry name" value="BLL8153 PROTEIN"/>
    <property type="match status" value="1"/>
</dbReference>
<dbReference type="Gene3D" id="3.40.710.10">
    <property type="entry name" value="DD-peptidase/beta-lactamase superfamily"/>
    <property type="match status" value="1"/>
</dbReference>
<evidence type="ECO:0000313" key="3">
    <source>
        <dbReference type="Proteomes" id="UP000076577"/>
    </source>
</evidence>
<dbReference type="GO" id="GO:0019875">
    <property type="term" value="F:6-aminohexanoate-dimer hydrolase activity"/>
    <property type="evidence" value="ECO:0007669"/>
    <property type="project" value="UniProtKB-EC"/>
</dbReference>
<organism evidence="2 3">
    <name type="scientific">Pseudovibrio axinellae</name>
    <dbReference type="NCBI Taxonomy" id="989403"/>
    <lineage>
        <taxon>Bacteria</taxon>
        <taxon>Pseudomonadati</taxon>
        <taxon>Pseudomonadota</taxon>
        <taxon>Alphaproteobacteria</taxon>
        <taxon>Hyphomicrobiales</taxon>
        <taxon>Stappiaceae</taxon>
        <taxon>Pseudovibrio</taxon>
    </lineage>
</organism>
<dbReference type="PATRIC" id="fig|989403.3.peg.3151"/>
<comment type="caution">
    <text evidence="2">The sequence shown here is derived from an EMBL/GenBank/DDBJ whole genome shotgun (WGS) entry which is preliminary data.</text>
</comment>
<dbReference type="Proteomes" id="UP000076577">
    <property type="component" value="Unassembled WGS sequence"/>
</dbReference>
<sequence>MKKLILVSLAALIVAGGIFTLYNWTNIQRLRYALSLFSGAEQHQSFSAIADIFPVSVVKASGQPYQFTDDKKIDLPTDFRSRNKQYNTADFLADTDTGALLILKDGKVIHEHYALSGGRDVKWLSMSVAKSFVSLAIGIAIDEDLIKSIEEPVTQYVPNLAGSAYDGVRIKDILQMSSGAAWNETYSDSDSEVLRMGKIMAFGGSLDEFLRTIKQEREPGTFRKYNSADTQVLGALLVAATGRSVTDYMQEKIWQPLGMESDAYWIVDDFGMELAFAGLNATARDYAKLGELFRNNGNWNGKQIVSPQWVKSSVTPDAPHLMPVEGLQSIFDLGYGYQWWVFDGQQGEFSAIGVYNQFIYVNPTTNLVIVKLSANSEYGTKGDAEEANKEFATIDMLRAISNSLNNNMAVVQQ</sequence>
<name>A0A165XLK0_9HYPH</name>
<gene>
    <name evidence="2" type="primary">nylB_1</name>
    <name evidence="2" type="ORF">PsAD2_02940</name>
</gene>
<dbReference type="STRING" id="989403.SAMN05421798_101210"/>
<protein>
    <submittedName>
        <fullName evidence="2">6-aminohexanoate-dimer hydrolase</fullName>
        <ecNumber evidence="2">3.5.1.46</ecNumber>
    </submittedName>
</protein>
<dbReference type="InterPro" id="IPR050789">
    <property type="entry name" value="Diverse_Enzym_Activities"/>
</dbReference>
<dbReference type="SUPFAM" id="SSF56601">
    <property type="entry name" value="beta-lactamase/transpeptidase-like"/>
    <property type="match status" value="1"/>
</dbReference>
<dbReference type="EMBL" id="LMCB01000029">
    <property type="protein sequence ID" value="KZL17820.1"/>
    <property type="molecule type" value="Genomic_DNA"/>
</dbReference>
<dbReference type="PANTHER" id="PTHR43283">
    <property type="entry name" value="BETA-LACTAMASE-RELATED"/>
    <property type="match status" value="1"/>
</dbReference>
<feature type="domain" description="Beta-lactamase-related" evidence="1">
    <location>
        <begin position="96"/>
        <end position="381"/>
    </location>
</feature>
<dbReference type="AlphaFoldDB" id="A0A165XLK0"/>
<dbReference type="RefSeq" id="WP_068007220.1">
    <property type="nucleotide sequence ID" value="NZ_FOFM01000001.1"/>
</dbReference>
<keyword evidence="2" id="KW-0378">Hydrolase</keyword>
<accession>A0A165XLK0</accession>
<evidence type="ECO:0000259" key="1">
    <source>
        <dbReference type="Pfam" id="PF00144"/>
    </source>
</evidence>
<dbReference type="OrthoDB" id="9814204at2"/>
<evidence type="ECO:0000313" key="2">
    <source>
        <dbReference type="EMBL" id="KZL17820.1"/>
    </source>
</evidence>
<keyword evidence="3" id="KW-1185">Reference proteome</keyword>